<evidence type="ECO:0000256" key="6">
    <source>
        <dbReference type="ARBA" id="ARBA00023136"/>
    </source>
</evidence>
<dbReference type="PANTHER" id="PTHR31645">
    <property type="entry name" value="OLIGOPEPTIDE TRANSPORTER YGL114W-RELATED"/>
    <property type="match status" value="1"/>
</dbReference>
<feature type="region of interest" description="Disordered" evidence="7">
    <location>
        <begin position="401"/>
        <end position="427"/>
    </location>
</feature>
<organism evidence="9 10">
    <name type="scientific">Coemansia spiralis</name>
    <dbReference type="NCBI Taxonomy" id="417178"/>
    <lineage>
        <taxon>Eukaryota</taxon>
        <taxon>Fungi</taxon>
        <taxon>Fungi incertae sedis</taxon>
        <taxon>Zoopagomycota</taxon>
        <taxon>Kickxellomycotina</taxon>
        <taxon>Kickxellomycetes</taxon>
        <taxon>Kickxellales</taxon>
        <taxon>Kickxellaceae</taxon>
        <taxon>Coemansia</taxon>
    </lineage>
</organism>
<keyword evidence="3" id="KW-0813">Transport</keyword>
<dbReference type="Pfam" id="PF03169">
    <property type="entry name" value="OPT"/>
    <property type="match status" value="1"/>
</dbReference>
<feature type="transmembrane region" description="Helical" evidence="8">
    <location>
        <begin position="259"/>
        <end position="289"/>
    </location>
</feature>
<feature type="compositionally biased region" description="Low complexity" evidence="7">
    <location>
        <begin position="403"/>
        <end position="416"/>
    </location>
</feature>
<proteinExistence type="inferred from homology"/>
<evidence type="ECO:0000256" key="4">
    <source>
        <dbReference type="ARBA" id="ARBA00022692"/>
    </source>
</evidence>
<feature type="transmembrane region" description="Helical" evidence="8">
    <location>
        <begin position="588"/>
        <end position="605"/>
    </location>
</feature>
<feature type="transmembrane region" description="Helical" evidence="8">
    <location>
        <begin position="310"/>
        <end position="336"/>
    </location>
</feature>
<sequence>MPATSLFLELGQRVLAKLPWQTHYSSTIDDNQSQNSEQQQIQRGHHVVDTSQPQFTWRAIVVGLLFGTILCFSNLWFGLQSGWISMMSLQSSLVGFAVFKAFERVLDIPFGPAENVVLQSTAVATATMPLAGGFVGILPALKMLDAKEANGARTVLNYGQLCAWGLALTFFGVFFAIPLRKQTIVREKLRFPSGTATAQMISVLHKRPDPTLSSEYSESVVAAEDTRDSSSNGQDTIADVQTTEDRNVFVDDVKWSIKLFTLFGAFFLSGIYALLAHFFPIISALPVFGNYLSKEWAWNLMPSLSYAGQGIIMGLPTCIWMLVGSLAGWGILSPIAKNAGWAPGSVSDWKDGSRGWILWISLAVMISESLISLGLVGAKEIYILYRRFQYYIMRSKPSDQYRQQQPQEQQQQAQPASATGNLQDAEQHRAANEHVSAALLGDTDPNKQTGNNLLLLKTDESDEVDPRFLVPGWITWGGLAVSTIICMGIVKALFAVPMYDTLIAVVLALPLAVLGVRALGETDLNPVSGIGKVSQVVFAGVMPGNLVGNLVAGGIAEAGAQQAGDLMQDLKTGHLLNASPRAQFSGQMIGSIFSVFITAGAYLLYTKVYPIPGPQFPVPTAQVWLDMARLVNGHPLPPHVWPFIMAFAALFFVLPIGAFALGRRGEKVVVGRWTFQVATLQRWWPSGIAFAVGIYNTPNFTLMRAIGAIMTTVVTEAIVAKHRKQPANSSTVFISQRQESLLRRKIGMLAIILASGFVLGEGTFSFFILLSQAFSS</sequence>
<dbReference type="PANTHER" id="PTHR31645:SF0">
    <property type="entry name" value="OLIGOPEPTIDE TRANSPORTER YGL114W-RELATED"/>
    <property type="match status" value="1"/>
</dbReference>
<dbReference type="InterPro" id="IPR004813">
    <property type="entry name" value="OPT"/>
</dbReference>
<evidence type="ECO:0000313" key="9">
    <source>
        <dbReference type="EMBL" id="KAJ2674779.1"/>
    </source>
</evidence>
<evidence type="ECO:0000256" key="7">
    <source>
        <dbReference type="SAM" id="MobiDB-lite"/>
    </source>
</evidence>
<feature type="transmembrane region" description="Helical" evidence="8">
    <location>
        <begin position="746"/>
        <end position="770"/>
    </location>
</feature>
<name>A0A9W8G5I6_9FUNG</name>
<feature type="transmembrane region" description="Helical" evidence="8">
    <location>
        <begin position="473"/>
        <end position="496"/>
    </location>
</feature>
<dbReference type="OrthoDB" id="627262at2759"/>
<evidence type="ECO:0000256" key="1">
    <source>
        <dbReference type="ARBA" id="ARBA00004141"/>
    </source>
</evidence>
<feature type="transmembrane region" description="Helical" evidence="8">
    <location>
        <begin position="356"/>
        <end position="378"/>
    </location>
</feature>
<dbReference type="AlphaFoldDB" id="A0A9W8G5I6"/>
<evidence type="ECO:0000256" key="2">
    <source>
        <dbReference type="ARBA" id="ARBA00008807"/>
    </source>
</evidence>
<dbReference type="GO" id="GO:0000329">
    <property type="term" value="C:fungal-type vacuole membrane"/>
    <property type="evidence" value="ECO:0007669"/>
    <property type="project" value="TreeGrafter"/>
</dbReference>
<reference evidence="9" key="1">
    <citation type="submission" date="2022-07" db="EMBL/GenBank/DDBJ databases">
        <title>Phylogenomic reconstructions and comparative analyses of Kickxellomycotina fungi.</title>
        <authorList>
            <person name="Reynolds N.K."/>
            <person name="Stajich J.E."/>
            <person name="Barry K."/>
            <person name="Grigoriev I.V."/>
            <person name="Crous P."/>
            <person name="Smith M.E."/>
        </authorList>
    </citation>
    <scope>NUCLEOTIDE SEQUENCE</scope>
    <source>
        <strain evidence="9">NRRL 3115</strain>
    </source>
</reference>
<keyword evidence="5 8" id="KW-1133">Transmembrane helix</keyword>
<evidence type="ECO:0000256" key="8">
    <source>
        <dbReference type="SAM" id="Phobius"/>
    </source>
</evidence>
<feature type="transmembrane region" description="Helical" evidence="8">
    <location>
        <begin position="161"/>
        <end position="179"/>
    </location>
</feature>
<evidence type="ECO:0000313" key="10">
    <source>
        <dbReference type="Proteomes" id="UP001151518"/>
    </source>
</evidence>
<comment type="subcellular location">
    <subcellularLocation>
        <location evidence="1">Membrane</location>
        <topology evidence="1">Multi-pass membrane protein</topology>
    </subcellularLocation>
</comment>
<protein>
    <submittedName>
        <fullName evidence="9">OPT super</fullName>
    </submittedName>
</protein>
<feature type="transmembrane region" description="Helical" evidence="8">
    <location>
        <begin position="640"/>
        <end position="661"/>
    </location>
</feature>
<comment type="caution">
    <text evidence="9">The sequence shown here is derived from an EMBL/GenBank/DDBJ whole genome shotgun (WGS) entry which is preliminary data.</text>
</comment>
<dbReference type="InterPro" id="IPR045035">
    <property type="entry name" value="YSL-like"/>
</dbReference>
<feature type="transmembrane region" description="Helical" evidence="8">
    <location>
        <begin position="55"/>
        <end position="76"/>
    </location>
</feature>
<feature type="transmembrane region" description="Helical" evidence="8">
    <location>
        <begin position="122"/>
        <end position="141"/>
    </location>
</feature>
<dbReference type="GO" id="GO:0035673">
    <property type="term" value="F:oligopeptide transmembrane transporter activity"/>
    <property type="evidence" value="ECO:0007669"/>
    <property type="project" value="InterPro"/>
</dbReference>
<comment type="similarity">
    <text evidence="2">Belongs to the oligopeptide OPT transporter family.</text>
</comment>
<dbReference type="EMBL" id="JANBTW010000054">
    <property type="protein sequence ID" value="KAJ2674779.1"/>
    <property type="molecule type" value="Genomic_DNA"/>
</dbReference>
<accession>A0A9W8G5I6</accession>
<evidence type="ECO:0000256" key="5">
    <source>
        <dbReference type="ARBA" id="ARBA00022989"/>
    </source>
</evidence>
<dbReference type="NCBIfam" id="TIGR00728">
    <property type="entry name" value="OPT_sfam"/>
    <property type="match status" value="1"/>
</dbReference>
<evidence type="ECO:0000256" key="3">
    <source>
        <dbReference type="ARBA" id="ARBA00022448"/>
    </source>
</evidence>
<keyword evidence="4 8" id="KW-0812">Transmembrane</keyword>
<feature type="transmembrane region" description="Helical" evidence="8">
    <location>
        <begin position="502"/>
        <end position="520"/>
    </location>
</feature>
<dbReference type="Proteomes" id="UP001151518">
    <property type="component" value="Unassembled WGS sequence"/>
</dbReference>
<keyword evidence="6 8" id="KW-0472">Membrane</keyword>
<gene>
    <name evidence="9" type="primary">OPT8</name>
    <name evidence="9" type="ORF">GGI25_004242</name>
</gene>